<feature type="compositionally biased region" description="Polar residues" evidence="1">
    <location>
        <begin position="168"/>
        <end position="204"/>
    </location>
</feature>
<dbReference type="InterPro" id="IPR002223">
    <property type="entry name" value="Kunitz_BPTI"/>
</dbReference>
<evidence type="ECO:0000256" key="1">
    <source>
        <dbReference type="SAM" id="MobiDB-lite"/>
    </source>
</evidence>
<proteinExistence type="predicted"/>
<evidence type="ECO:0000259" key="3">
    <source>
        <dbReference type="SMART" id="SM00131"/>
    </source>
</evidence>
<evidence type="ECO:0000256" key="2">
    <source>
        <dbReference type="SAM" id="SignalP"/>
    </source>
</evidence>
<gene>
    <name evidence="4" type="ORF">PLXY2_LOCUS16409</name>
</gene>
<dbReference type="SUPFAM" id="SSF57362">
    <property type="entry name" value="BPTI-like"/>
    <property type="match status" value="1"/>
</dbReference>
<dbReference type="EMBL" id="CAJHNJ030000502">
    <property type="protein sequence ID" value="CAG9138156.1"/>
    <property type="molecule type" value="Genomic_DNA"/>
</dbReference>
<dbReference type="InterPro" id="IPR036880">
    <property type="entry name" value="Kunitz_BPTI_sf"/>
</dbReference>
<organism evidence="4 5">
    <name type="scientific">Plutella xylostella</name>
    <name type="common">Diamondback moth</name>
    <name type="synonym">Plutella maculipennis</name>
    <dbReference type="NCBI Taxonomy" id="51655"/>
    <lineage>
        <taxon>Eukaryota</taxon>
        <taxon>Metazoa</taxon>
        <taxon>Ecdysozoa</taxon>
        <taxon>Arthropoda</taxon>
        <taxon>Hexapoda</taxon>
        <taxon>Insecta</taxon>
        <taxon>Pterygota</taxon>
        <taxon>Neoptera</taxon>
        <taxon>Endopterygota</taxon>
        <taxon>Lepidoptera</taxon>
        <taxon>Glossata</taxon>
        <taxon>Ditrysia</taxon>
        <taxon>Yponomeutoidea</taxon>
        <taxon>Plutellidae</taxon>
        <taxon>Plutella</taxon>
    </lineage>
</organism>
<feature type="signal peptide" evidence="2">
    <location>
        <begin position="1"/>
        <end position="18"/>
    </location>
</feature>
<dbReference type="Proteomes" id="UP000653454">
    <property type="component" value="Unassembled WGS sequence"/>
</dbReference>
<feature type="domain" description="BPTI/Kunitz inhibitor" evidence="3">
    <location>
        <begin position="22"/>
        <end position="76"/>
    </location>
</feature>
<dbReference type="GO" id="GO:0004867">
    <property type="term" value="F:serine-type endopeptidase inhibitor activity"/>
    <property type="evidence" value="ECO:0007669"/>
    <property type="project" value="InterPro"/>
</dbReference>
<accession>A0A8S4GBX7</accession>
<dbReference type="Gene3D" id="4.10.410.10">
    <property type="entry name" value="Pancreatic trypsin inhibitor Kunitz domain"/>
    <property type="match status" value="1"/>
</dbReference>
<keyword evidence="2" id="KW-0732">Signal</keyword>
<name>A0A8S4GBX7_PLUXY</name>
<feature type="region of interest" description="Disordered" evidence="1">
    <location>
        <begin position="122"/>
        <end position="204"/>
    </location>
</feature>
<dbReference type="AlphaFoldDB" id="A0A8S4GBX7"/>
<comment type="caution">
    <text evidence="4">The sequence shown here is derived from an EMBL/GenBank/DDBJ whole genome shotgun (WGS) entry which is preliminary data.</text>
</comment>
<evidence type="ECO:0000313" key="4">
    <source>
        <dbReference type="EMBL" id="CAG9138156.1"/>
    </source>
</evidence>
<dbReference type="Pfam" id="PF00014">
    <property type="entry name" value="Kunitz_BPTI"/>
    <property type="match status" value="1"/>
</dbReference>
<dbReference type="SMART" id="SM00131">
    <property type="entry name" value="KU"/>
    <property type="match status" value="1"/>
</dbReference>
<feature type="compositionally biased region" description="Low complexity" evidence="1">
    <location>
        <begin position="150"/>
        <end position="162"/>
    </location>
</feature>
<feature type="compositionally biased region" description="Polar residues" evidence="1">
    <location>
        <begin position="122"/>
        <end position="149"/>
    </location>
</feature>
<protein>
    <submittedName>
        <fullName evidence="4">(diamondback moth) hypothetical protein</fullName>
    </submittedName>
</protein>
<feature type="chain" id="PRO_5035915899" evidence="2">
    <location>
        <begin position="19"/>
        <end position="204"/>
    </location>
</feature>
<sequence length="204" mass="21645">MAVGWLCVIFQLLSAVYSVPPNACLEKFRWDDCGRPATAVVFYWKPASRCEVGLWRGCLPNNNMFKNEYDCVATCIFRREFNEQNEIDAYVGNTSNATENGLNSTTAIPGLNITTAVASGGNISNNTTDPTPGFNITTTEAPGGNISNDTTTTNPGSNITTTEAPGGNISNDTTTAIPGSNITTTEAPDANISDNKTTTTTAEP</sequence>
<evidence type="ECO:0000313" key="5">
    <source>
        <dbReference type="Proteomes" id="UP000653454"/>
    </source>
</evidence>
<keyword evidence="5" id="KW-1185">Reference proteome</keyword>
<reference evidence="4" key="1">
    <citation type="submission" date="2020-11" db="EMBL/GenBank/DDBJ databases">
        <authorList>
            <person name="Whiteford S."/>
        </authorList>
    </citation>
    <scope>NUCLEOTIDE SEQUENCE</scope>
</reference>